<accession>A0AAN9SJ24</accession>
<comment type="subunit">
    <text evidence="1">Homodimer.</text>
</comment>
<keyword evidence="1" id="KW-0732">Signal</keyword>
<keyword evidence="1" id="KW-0052">Apoplast</keyword>
<evidence type="ECO:0000313" key="2">
    <source>
        <dbReference type="EMBL" id="KAK7398834.1"/>
    </source>
</evidence>
<organism evidence="2 3">
    <name type="scientific">Psophocarpus tetragonolobus</name>
    <name type="common">Winged bean</name>
    <name type="synonym">Dolichos tetragonolobus</name>
    <dbReference type="NCBI Taxonomy" id="3891"/>
    <lineage>
        <taxon>Eukaryota</taxon>
        <taxon>Viridiplantae</taxon>
        <taxon>Streptophyta</taxon>
        <taxon>Embryophyta</taxon>
        <taxon>Tracheophyta</taxon>
        <taxon>Spermatophyta</taxon>
        <taxon>Magnoliopsida</taxon>
        <taxon>eudicotyledons</taxon>
        <taxon>Gunneridae</taxon>
        <taxon>Pentapetalae</taxon>
        <taxon>rosids</taxon>
        <taxon>fabids</taxon>
        <taxon>Fabales</taxon>
        <taxon>Fabaceae</taxon>
        <taxon>Papilionoideae</taxon>
        <taxon>50 kb inversion clade</taxon>
        <taxon>NPAAA clade</taxon>
        <taxon>indigoferoid/millettioid clade</taxon>
        <taxon>Phaseoleae</taxon>
        <taxon>Psophocarpus</taxon>
    </lineage>
</organism>
<proteinExistence type="inferred from homology"/>
<keyword evidence="3" id="KW-1185">Reference proteome</keyword>
<comment type="function">
    <text evidence="1">Dirigent proteins impart stereoselectivity on the phenoxy radical-coupling reaction, yielding optically active lignans from two molecules of coniferyl alcohol in the biosynthesis of lignans, flavonolignans, and alkaloids and thus plays a central role in plant secondary metabolism.</text>
</comment>
<dbReference type="InterPro" id="IPR004265">
    <property type="entry name" value="Dirigent"/>
</dbReference>
<dbReference type="Proteomes" id="UP001386955">
    <property type="component" value="Unassembled WGS sequence"/>
</dbReference>
<evidence type="ECO:0000256" key="1">
    <source>
        <dbReference type="RuleBase" id="RU363099"/>
    </source>
</evidence>
<dbReference type="Pfam" id="PF03018">
    <property type="entry name" value="Dirigent"/>
    <property type="match status" value="1"/>
</dbReference>
<dbReference type="EMBL" id="JAYMYS010000003">
    <property type="protein sequence ID" value="KAK7398834.1"/>
    <property type="molecule type" value="Genomic_DNA"/>
</dbReference>
<keyword evidence="1" id="KW-0964">Secreted</keyword>
<reference evidence="2 3" key="1">
    <citation type="submission" date="2024-01" db="EMBL/GenBank/DDBJ databases">
        <title>The genomes of 5 underutilized Papilionoideae crops provide insights into root nodulation and disease resistanc.</title>
        <authorList>
            <person name="Jiang F."/>
        </authorList>
    </citation>
    <scope>NUCLEOTIDE SEQUENCE [LARGE SCALE GENOMIC DNA]</scope>
    <source>
        <strain evidence="2">DUOXIRENSHENG_FW03</strain>
        <tissue evidence="2">Leaves</tissue>
    </source>
</reference>
<dbReference type="GO" id="GO:0048046">
    <property type="term" value="C:apoplast"/>
    <property type="evidence" value="ECO:0007669"/>
    <property type="project" value="UniProtKB-SubCell"/>
</dbReference>
<dbReference type="PANTHER" id="PTHR21495">
    <property type="entry name" value="NUCLEOPORIN-RELATED"/>
    <property type="match status" value="1"/>
</dbReference>
<name>A0AAN9SJ24_PSOTE</name>
<dbReference type="AlphaFoldDB" id="A0AAN9SJ24"/>
<sequence length="162" mass="17715">MILCSAVSLATIAVIVLAVVSPQKKRNGNGIDVSLYIQCDENRRNEVVHRDRDGGGGGGRGGALMFRRVLTEGPENSSRVVGRAQGFVILTNIYNFDQSPFNVVYLSFHNGTLTLHPLPQDQFQVIGGTGSFAFARGLALFTQTHPSYHLKLHLHFSSNTNF</sequence>
<comment type="subcellular location">
    <subcellularLocation>
        <location evidence="1">Secreted</location>
        <location evidence="1">Extracellular space</location>
        <location evidence="1">Apoplast</location>
    </subcellularLocation>
</comment>
<gene>
    <name evidence="2" type="ORF">VNO78_10007</name>
</gene>
<comment type="caution">
    <text evidence="2">The sequence shown here is derived from an EMBL/GenBank/DDBJ whole genome shotgun (WGS) entry which is preliminary data.</text>
</comment>
<evidence type="ECO:0000313" key="3">
    <source>
        <dbReference type="Proteomes" id="UP001386955"/>
    </source>
</evidence>
<comment type="similarity">
    <text evidence="1">Belongs to the plant dirigent protein family.</text>
</comment>
<protein>
    <recommendedName>
        <fullName evidence="1">Dirigent protein</fullName>
    </recommendedName>
</protein>
<feature type="signal peptide" evidence="1">
    <location>
        <begin position="1"/>
        <end position="18"/>
    </location>
</feature>
<feature type="chain" id="PRO_5042667260" description="Dirigent protein" evidence="1">
    <location>
        <begin position="19"/>
        <end position="162"/>
    </location>
</feature>